<name>A0A8K0SEG0_9HYPO</name>
<protein>
    <recommendedName>
        <fullName evidence="3">SnoaL-like domain-containing protein</fullName>
    </recommendedName>
</protein>
<dbReference type="OrthoDB" id="10264449at2759"/>
<keyword evidence="2" id="KW-1185">Reference proteome</keyword>
<accession>A0A8K0SEG0</accession>
<sequence>MHVLPHSVTISLQPASRGSQSLAPLFIMPFPTREEAYNIFKLFESPPEGSQRFFQEYVSPNLEFHAIGPPGSSYAAVYHSKAEFLAGGFGKLGKAVQAPGLKFVIPNGIEGVVVDEKRGFTAVRFDATNSITHSGVPYQQHYSWHVRFGEDGLVSHIWAYLDHGYLDQVLGSELRRMGIA</sequence>
<evidence type="ECO:0008006" key="3">
    <source>
        <dbReference type="Google" id="ProtNLM"/>
    </source>
</evidence>
<organism evidence="1 2">
    <name type="scientific">Stachybotrys elegans</name>
    <dbReference type="NCBI Taxonomy" id="80388"/>
    <lineage>
        <taxon>Eukaryota</taxon>
        <taxon>Fungi</taxon>
        <taxon>Dikarya</taxon>
        <taxon>Ascomycota</taxon>
        <taxon>Pezizomycotina</taxon>
        <taxon>Sordariomycetes</taxon>
        <taxon>Hypocreomycetidae</taxon>
        <taxon>Hypocreales</taxon>
        <taxon>Stachybotryaceae</taxon>
        <taxon>Stachybotrys</taxon>
    </lineage>
</organism>
<dbReference type="Proteomes" id="UP000813444">
    <property type="component" value="Unassembled WGS sequence"/>
</dbReference>
<dbReference type="Gene3D" id="3.10.450.50">
    <property type="match status" value="1"/>
</dbReference>
<dbReference type="InterPro" id="IPR032710">
    <property type="entry name" value="NTF2-like_dom_sf"/>
</dbReference>
<gene>
    <name evidence="1" type="ORF">B0I35DRAFT_445697</name>
</gene>
<reference evidence="1" key="1">
    <citation type="journal article" date="2021" name="Nat. Commun.">
        <title>Genetic determinants of endophytism in the Arabidopsis root mycobiome.</title>
        <authorList>
            <person name="Mesny F."/>
            <person name="Miyauchi S."/>
            <person name="Thiergart T."/>
            <person name="Pickel B."/>
            <person name="Atanasova L."/>
            <person name="Karlsson M."/>
            <person name="Huettel B."/>
            <person name="Barry K.W."/>
            <person name="Haridas S."/>
            <person name="Chen C."/>
            <person name="Bauer D."/>
            <person name="Andreopoulos W."/>
            <person name="Pangilinan J."/>
            <person name="LaButti K."/>
            <person name="Riley R."/>
            <person name="Lipzen A."/>
            <person name="Clum A."/>
            <person name="Drula E."/>
            <person name="Henrissat B."/>
            <person name="Kohler A."/>
            <person name="Grigoriev I.V."/>
            <person name="Martin F.M."/>
            <person name="Hacquard S."/>
        </authorList>
    </citation>
    <scope>NUCLEOTIDE SEQUENCE</scope>
    <source>
        <strain evidence="1">MPI-CAGE-CH-0235</strain>
    </source>
</reference>
<dbReference type="EMBL" id="JAGPNK010000025">
    <property type="protein sequence ID" value="KAH7304209.1"/>
    <property type="molecule type" value="Genomic_DNA"/>
</dbReference>
<dbReference type="SUPFAM" id="SSF54427">
    <property type="entry name" value="NTF2-like"/>
    <property type="match status" value="1"/>
</dbReference>
<evidence type="ECO:0000313" key="1">
    <source>
        <dbReference type="EMBL" id="KAH7304209.1"/>
    </source>
</evidence>
<dbReference type="AlphaFoldDB" id="A0A8K0SEG0"/>
<proteinExistence type="predicted"/>
<comment type="caution">
    <text evidence="1">The sequence shown here is derived from an EMBL/GenBank/DDBJ whole genome shotgun (WGS) entry which is preliminary data.</text>
</comment>
<evidence type="ECO:0000313" key="2">
    <source>
        <dbReference type="Proteomes" id="UP000813444"/>
    </source>
</evidence>